<dbReference type="SMART" id="SM00091">
    <property type="entry name" value="PAS"/>
    <property type="match status" value="1"/>
</dbReference>
<sequence>MKQRDDWHLTEIIGHELGRGDPFAAAIRGTRMSMIITDPRREDNPIVFANQAFQDLTGYDRDEIIGRNCRFLQGAETDGAAIDQVRQAIAQERSVNVDLLNYRKDGTTFWNALFVSPVRGDDGDVQFFFASQLDMTHRVETERTLARQKEIVEAEVLARTQDLEAALEAKTLLLHEVDHRVKNNLTMIGSLLRLQSRSLPDAQFRRTLETMLERVDALAAVHRRLYQNDDITRFDIGAFAESLAEDVLGASGRSDIMLSSRCETVHIAADQAAPVGLILNELITNAVKHAYDNGRGGEISLGVRQVDGHALIDLRDDGPGFDPDAAFDGSVGRSLVARLSRQIGAETEWNGAASGTHVSIRFPVAS</sequence>
<comment type="caution">
    <text evidence="7">The sequence shown here is derived from an EMBL/GenBank/DDBJ whole genome shotgun (WGS) entry which is preliminary data.</text>
</comment>
<dbReference type="SUPFAM" id="SSF55785">
    <property type="entry name" value="PYP-like sensor domain (PAS domain)"/>
    <property type="match status" value="1"/>
</dbReference>
<dbReference type="InterPro" id="IPR003594">
    <property type="entry name" value="HATPase_dom"/>
</dbReference>
<keyword evidence="8" id="KW-1185">Reference proteome</keyword>
<dbReference type="EMBL" id="JAAAMJ010000006">
    <property type="protein sequence ID" value="NDV87078.1"/>
    <property type="molecule type" value="Genomic_DNA"/>
</dbReference>
<proteinExistence type="predicted"/>
<dbReference type="InterPro" id="IPR035965">
    <property type="entry name" value="PAS-like_dom_sf"/>
</dbReference>
<feature type="domain" description="Histidine kinase" evidence="4">
    <location>
        <begin position="176"/>
        <end position="366"/>
    </location>
</feature>
<dbReference type="Proteomes" id="UP000476332">
    <property type="component" value="Unassembled WGS sequence"/>
</dbReference>
<dbReference type="CDD" id="cd00130">
    <property type="entry name" value="PAS"/>
    <property type="match status" value="1"/>
</dbReference>
<dbReference type="AlphaFoldDB" id="A0A6L9MHD6"/>
<accession>A0A6L9MHD6</accession>
<dbReference type="Pfam" id="PF07568">
    <property type="entry name" value="HisKA_2"/>
    <property type="match status" value="1"/>
</dbReference>
<dbReference type="Gene3D" id="3.30.450.20">
    <property type="entry name" value="PAS domain"/>
    <property type="match status" value="1"/>
</dbReference>
<dbReference type="Pfam" id="PF13581">
    <property type="entry name" value="HATPase_c_2"/>
    <property type="match status" value="1"/>
</dbReference>
<dbReference type="InterPro" id="IPR001610">
    <property type="entry name" value="PAC"/>
</dbReference>
<feature type="domain" description="PAC" evidence="6">
    <location>
        <begin position="93"/>
        <end position="147"/>
    </location>
</feature>
<gene>
    <name evidence="7" type="ORF">GTW51_10230</name>
</gene>
<evidence type="ECO:0000259" key="4">
    <source>
        <dbReference type="PROSITE" id="PS50109"/>
    </source>
</evidence>
<keyword evidence="2" id="KW-0288">FMN</keyword>
<keyword evidence="1" id="KW-0285">Flavoprotein</keyword>
<dbReference type="NCBIfam" id="TIGR00229">
    <property type="entry name" value="sensory_box"/>
    <property type="match status" value="1"/>
</dbReference>
<organism evidence="7 8">
    <name type="scientific">Aurantimonas aggregata</name>
    <dbReference type="NCBI Taxonomy" id="2047720"/>
    <lineage>
        <taxon>Bacteria</taxon>
        <taxon>Pseudomonadati</taxon>
        <taxon>Pseudomonadota</taxon>
        <taxon>Alphaproteobacteria</taxon>
        <taxon>Hyphomicrobiales</taxon>
        <taxon>Aurantimonadaceae</taxon>
        <taxon>Aurantimonas</taxon>
    </lineage>
</organism>
<protein>
    <submittedName>
        <fullName evidence="7">PAS domain-containing protein</fullName>
    </submittedName>
</protein>
<feature type="domain" description="PAS" evidence="5">
    <location>
        <begin position="42"/>
        <end position="92"/>
    </location>
</feature>
<evidence type="ECO:0000256" key="3">
    <source>
        <dbReference type="ARBA" id="ARBA00022991"/>
    </source>
</evidence>
<dbReference type="InterPro" id="IPR000700">
    <property type="entry name" value="PAS-assoc_C"/>
</dbReference>
<dbReference type="SUPFAM" id="SSF55874">
    <property type="entry name" value="ATPase domain of HSP90 chaperone/DNA topoisomerase II/histidine kinase"/>
    <property type="match status" value="1"/>
</dbReference>
<evidence type="ECO:0000259" key="6">
    <source>
        <dbReference type="PROSITE" id="PS50113"/>
    </source>
</evidence>
<dbReference type="Gene3D" id="3.30.565.10">
    <property type="entry name" value="Histidine kinase-like ATPase, C-terminal domain"/>
    <property type="match status" value="1"/>
</dbReference>
<dbReference type="InterPro" id="IPR036890">
    <property type="entry name" value="HATPase_C_sf"/>
</dbReference>
<evidence type="ECO:0000313" key="7">
    <source>
        <dbReference type="EMBL" id="NDV87078.1"/>
    </source>
</evidence>
<keyword evidence="3" id="KW-0157">Chromophore</keyword>
<dbReference type="PROSITE" id="PS50112">
    <property type="entry name" value="PAS"/>
    <property type="match status" value="1"/>
</dbReference>
<dbReference type="InterPro" id="IPR000014">
    <property type="entry name" value="PAS"/>
</dbReference>
<dbReference type="RefSeq" id="WP_163043834.1">
    <property type="nucleotide sequence ID" value="NZ_JAAAMJ010000006.1"/>
</dbReference>
<name>A0A6L9MHD6_9HYPH</name>
<dbReference type="InterPro" id="IPR011495">
    <property type="entry name" value="Sig_transdc_His_kin_sub2_dim/P"/>
</dbReference>
<dbReference type="SMART" id="SM00387">
    <property type="entry name" value="HATPase_c"/>
    <property type="match status" value="1"/>
</dbReference>
<evidence type="ECO:0000313" key="8">
    <source>
        <dbReference type="Proteomes" id="UP000476332"/>
    </source>
</evidence>
<evidence type="ECO:0000256" key="1">
    <source>
        <dbReference type="ARBA" id="ARBA00022630"/>
    </source>
</evidence>
<reference evidence="7 8" key="1">
    <citation type="submission" date="2020-01" db="EMBL/GenBank/DDBJ databases">
        <title>Genomes of bacteria type strains.</title>
        <authorList>
            <person name="Chen J."/>
            <person name="Zhu S."/>
            <person name="Chen J."/>
        </authorList>
    </citation>
    <scope>NUCLEOTIDE SEQUENCE [LARGE SCALE GENOMIC DNA]</scope>
    <source>
        <strain evidence="7 8">KCTC 52919</strain>
    </source>
</reference>
<dbReference type="InterPro" id="IPR005467">
    <property type="entry name" value="His_kinase_dom"/>
</dbReference>
<dbReference type="PROSITE" id="PS50113">
    <property type="entry name" value="PAC"/>
    <property type="match status" value="1"/>
</dbReference>
<dbReference type="Pfam" id="PF13426">
    <property type="entry name" value="PAS_9"/>
    <property type="match status" value="1"/>
</dbReference>
<dbReference type="PANTHER" id="PTHR47429">
    <property type="entry name" value="PROTEIN TWIN LOV 1"/>
    <property type="match status" value="1"/>
</dbReference>
<dbReference type="PANTHER" id="PTHR47429:SF2">
    <property type="entry name" value="PROTEIN TWIN LOV 1"/>
    <property type="match status" value="1"/>
</dbReference>
<evidence type="ECO:0000256" key="2">
    <source>
        <dbReference type="ARBA" id="ARBA00022643"/>
    </source>
</evidence>
<dbReference type="SMART" id="SM00086">
    <property type="entry name" value="PAC"/>
    <property type="match status" value="1"/>
</dbReference>
<dbReference type="PROSITE" id="PS50109">
    <property type="entry name" value="HIS_KIN"/>
    <property type="match status" value="1"/>
</dbReference>
<evidence type="ECO:0000259" key="5">
    <source>
        <dbReference type="PROSITE" id="PS50112"/>
    </source>
</evidence>